<protein>
    <recommendedName>
        <fullName evidence="8">Glyoxylate reductase</fullName>
    </recommendedName>
</protein>
<accession>A0A834YBT2</accession>
<keyword evidence="7" id="KW-1185">Reference proteome</keyword>
<dbReference type="GO" id="GO:0051287">
    <property type="term" value="F:NAD binding"/>
    <property type="evidence" value="ECO:0007669"/>
    <property type="project" value="InterPro"/>
</dbReference>
<evidence type="ECO:0000313" key="6">
    <source>
        <dbReference type="EMBL" id="KAF8379373.1"/>
    </source>
</evidence>
<dbReference type="PANTHER" id="PTHR10996:SF179">
    <property type="entry name" value="D-ISOMER SPECIFIC 2-HYDROXYACID DEHYDROGENASE FAMILY PROTEIN-RELATED"/>
    <property type="match status" value="1"/>
</dbReference>
<dbReference type="GO" id="GO:0030267">
    <property type="term" value="F:glyoxylate reductase (NADPH) activity"/>
    <property type="evidence" value="ECO:0007669"/>
    <property type="project" value="TreeGrafter"/>
</dbReference>
<dbReference type="SUPFAM" id="SSF52283">
    <property type="entry name" value="Formate/glycerate dehydrogenase catalytic domain-like"/>
    <property type="match status" value="1"/>
</dbReference>
<dbReference type="OrthoDB" id="298012at2759"/>
<proteinExistence type="predicted"/>
<sequence>MSMAARGEEEAKEELNKKELPWVLIIRPPSPILVFEEQLLQKFQLLDPLKSSLPTHIFLTTQAHSVRALLCLGLCPVDSETLRCLPSLECVVASSAGVDHVDVAECRRRGIRVTNAGEALSEDAADYAVALLIDVLRRISAADRFVRTGLWPLKGEYPLGSKYDGSMGPLEMCDNSAMGIGYRVAAQTLSESAIMKASGHVMSRTDCISPTDGDMFGVELVMLALELIGDAAAGREFNDSIWVESFKTACVGASGRREPREDPWAASWVNGVATCDDLDLNLEEESWTKREGMRWIDWVIPHGAGGARMLIKSECYLSSTAEKSVSYCHRVEACRRNEDLRCGGFLETITGGVIHPDQIWYEQFELTVITGGEDDQRCVDLNEAFPDCDELDVETCTPYGTKRKKGQVAFPFSSYVLPHPTTVSLLHDLGGKQVGIVGLGSIGSKVAKRLEAFGCSISYNSRKKKQSVPFPYYSNVSDLAANTDVLVISCALTDQTHHIINKNVMSALGKEGVIINIGRGALIDEKEMVRCLVEGEIGGAGLDVFENEPDVPKELLALDNVVLSPHRAVLTPESFSGVQELMIANLEAFFSNEPLHSLVKD</sequence>
<dbReference type="GO" id="GO:0005829">
    <property type="term" value="C:cytosol"/>
    <property type="evidence" value="ECO:0007669"/>
    <property type="project" value="TreeGrafter"/>
</dbReference>
<evidence type="ECO:0000256" key="2">
    <source>
        <dbReference type="ARBA" id="ARBA00023002"/>
    </source>
</evidence>
<feature type="domain" description="D-isomer specific 2-hydroxyacid dehydrogenase catalytic" evidence="4">
    <location>
        <begin position="60"/>
        <end position="599"/>
    </location>
</feature>
<evidence type="ECO:0008006" key="8">
    <source>
        <dbReference type="Google" id="ProtNLM"/>
    </source>
</evidence>
<keyword evidence="2" id="KW-0560">Oxidoreductase</keyword>
<dbReference type="PANTHER" id="PTHR10996">
    <property type="entry name" value="2-HYDROXYACID DEHYDROGENASE-RELATED"/>
    <property type="match status" value="1"/>
</dbReference>
<keyword evidence="1" id="KW-0521">NADP</keyword>
<reference evidence="6 7" key="1">
    <citation type="submission" date="2020-04" db="EMBL/GenBank/DDBJ databases">
        <title>Plant Genome Project.</title>
        <authorList>
            <person name="Zhang R.-G."/>
        </authorList>
    </citation>
    <scope>NUCLEOTIDE SEQUENCE [LARGE SCALE GENOMIC DNA]</scope>
    <source>
        <strain evidence="6">YNK0</strain>
        <tissue evidence="6">Leaf</tissue>
    </source>
</reference>
<dbReference type="Pfam" id="PF02826">
    <property type="entry name" value="2-Hacid_dh_C"/>
    <property type="match status" value="1"/>
</dbReference>
<dbReference type="Proteomes" id="UP000655225">
    <property type="component" value="Unassembled WGS sequence"/>
</dbReference>
<gene>
    <name evidence="6" type="ORF">HHK36_028807</name>
</gene>
<dbReference type="SUPFAM" id="SSF51735">
    <property type="entry name" value="NAD(P)-binding Rossmann-fold domains"/>
    <property type="match status" value="1"/>
</dbReference>
<evidence type="ECO:0000256" key="3">
    <source>
        <dbReference type="ARBA" id="ARBA00023027"/>
    </source>
</evidence>
<evidence type="ECO:0000259" key="4">
    <source>
        <dbReference type="Pfam" id="PF00389"/>
    </source>
</evidence>
<dbReference type="InterPro" id="IPR006139">
    <property type="entry name" value="D-isomer_2_OHA_DH_cat_dom"/>
</dbReference>
<dbReference type="InterPro" id="IPR050223">
    <property type="entry name" value="D-isomer_2-hydroxyacid_DH"/>
</dbReference>
<dbReference type="InterPro" id="IPR006140">
    <property type="entry name" value="D-isomer_DH_NAD-bd"/>
</dbReference>
<evidence type="ECO:0000313" key="7">
    <source>
        <dbReference type="Proteomes" id="UP000655225"/>
    </source>
</evidence>
<evidence type="ECO:0000259" key="5">
    <source>
        <dbReference type="Pfam" id="PF02826"/>
    </source>
</evidence>
<evidence type="ECO:0000256" key="1">
    <source>
        <dbReference type="ARBA" id="ARBA00022857"/>
    </source>
</evidence>
<comment type="caution">
    <text evidence="6">The sequence shown here is derived from an EMBL/GenBank/DDBJ whole genome shotgun (WGS) entry which is preliminary data.</text>
</comment>
<dbReference type="EMBL" id="JABCRI010000022">
    <property type="protein sequence ID" value="KAF8379373.1"/>
    <property type="molecule type" value="Genomic_DNA"/>
</dbReference>
<dbReference type="AlphaFoldDB" id="A0A834YBT2"/>
<dbReference type="GO" id="GO:0016618">
    <property type="term" value="F:hydroxypyruvate reductase [NAD(P)H] activity"/>
    <property type="evidence" value="ECO:0007669"/>
    <property type="project" value="TreeGrafter"/>
</dbReference>
<keyword evidence="3" id="KW-0520">NAD</keyword>
<dbReference type="FunFam" id="3.40.50.720:FF:000213">
    <property type="entry name" value="Putative 2-hydroxyacid dehydrogenase"/>
    <property type="match status" value="1"/>
</dbReference>
<dbReference type="InterPro" id="IPR036291">
    <property type="entry name" value="NAD(P)-bd_dom_sf"/>
</dbReference>
<name>A0A834YBT2_TETSI</name>
<organism evidence="6 7">
    <name type="scientific">Tetracentron sinense</name>
    <name type="common">Spur-leaf</name>
    <dbReference type="NCBI Taxonomy" id="13715"/>
    <lineage>
        <taxon>Eukaryota</taxon>
        <taxon>Viridiplantae</taxon>
        <taxon>Streptophyta</taxon>
        <taxon>Embryophyta</taxon>
        <taxon>Tracheophyta</taxon>
        <taxon>Spermatophyta</taxon>
        <taxon>Magnoliopsida</taxon>
        <taxon>Trochodendrales</taxon>
        <taxon>Trochodendraceae</taxon>
        <taxon>Tetracentron</taxon>
    </lineage>
</organism>
<dbReference type="Pfam" id="PF00389">
    <property type="entry name" value="2-Hacid_dh"/>
    <property type="match status" value="1"/>
</dbReference>
<feature type="domain" description="D-isomer specific 2-hydroxyacid dehydrogenase NAD-binding" evidence="5">
    <location>
        <begin position="426"/>
        <end position="568"/>
    </location>
</feature>
<dbReference type="Gene3D" id="3.40.50.720">
    <property type="entry name" value="NAD(P)-binding Rossmann-like Domain"/>
    <property type="match status" value="3"/>
</dbReference>